<proteinExistence type="predicted"/>
<evidence type="ECO:0000313" key="3">
    <source>
        <dbReference type="Proteomes" id="UP000439903"/>
    </source>
</evidence>
<accession>A0A8H4ETB4</accession>
<name>A0A8H4ETB4_GIGMA</name>
<keyword evidence="3" id="KW-1185">Reference proteome</keyword>
<organism evidence="2 3">
    <name type="scientific">Gigaspora margarita</name>
    <dbReference type="NCBI Taxonomy" id="4874"/>
    <lineage>
        <taxon>Eukaryota</taxon>
        <taxon>Fungi</taxon>
        <taxon>Fungi incertae sedis</taxon>
        <taxon>Mucoromycota</taxon>
        <taxon>Glomeromycotina</taxon>
        <taxon>Glomeromycetes</taxon>
        <taxon>Diversisporales</taxon>
        <taxon>Gigasporaceae</taxon>
        <taxon>Gigaspora</taxon>
    </lineage>
</organism>
<reference evidence="2 3" key="1">
    <citation type="journal article" date="2019" name="Environ. Microbiol.">
        <title>At the nexus of three kingdoms: the genome of the mycorrhizal fungus Gigaspora margarita provides insights into plant, endobacterial and fungal interactions.</title>
        <authorList>
            <person name="Venice F."/>
            <person name="Ghignone S."/>
            <person name="Salvioli di Fossalunga A."/>
            <person name="Amselem J."/>
            <person name="Novero M."/>
            <person name="Xianan X."/>
            <person name="Sedzielewska Toro K."/>
            <person name="Morin E."/>
            <person name="Lipzen A."/>
            <person name="Grigoriev I.V."/>
            <person name="Henrissat B."/>
            <person name="Martin F.M."/>
            <person name="Bonfante P."/>
        </authorList>
    </citation>
    <scope>NUCLEOTIDE SEQUENCE [LARGE SCALE GENOMIC DNA]</scope>
    <source>
        <strain evidence="2 3">BEG34</strain>
    </source>
</reference>
<evidence type="ECO:0008006" key="4">
    <source>
        <dbReference type="Google" id="ProtNLM"/>
    </source>
</evidence>
<protein>
    <recommendedName>
        <fullName evidence="4">BZIP domain-containing protein</fullName>
    </recommendedName>
</protein>
<evidence type="ECO:0000256" key="1">
    <source>
        <dbReference type="SAM" id="MobiDB-lite"/>
    </source>
</evidence>
<evidence type="ECO:0000313" key="2">
    <source>
        <dbReference type="EMBL" id="KAF0549634.1"/>
    </source>
</evidence>
<dbReference type="Proteomes" id="UP000439903">
    <property type="component" value="Unassembled WGS sequence"/>
</dbReference>
<gene>
    <name evidence="2" type="ORF">F8M41_025063</name>
</gene>
<sequence>MPKVLTPKSKKTINSDYQKRKKEKDKALQDEIASLRIGNAQLEGQVTLLKEQLSVLNAEFLQLKVENLRLRFSVFETENENGNQSVIGKIFDN</sequence>
<dbReference type="OrthoDB" id="2492183at2759"/>
<comment type="caution">
    <text evidence="2">The sequence shown here is derived from an EMBL/GenBank/DDBJ whole genome shotgun (WGS) entry which is preliminary data.</text>
</comment>
<feature type="region of interest" description="Disordered" evidence="1">
    <location>
        <begin position="1"/>
        <end position="22"/>
    </location>
</feature>
<dbReference type="EMBL" id="WTPW01000089">
    <property type="protein sequence ID" value="KAF0549634.1"/>
    <property type="molecule type" value="Genomic_DNA"/>
</dbReference>
<dbReference type="AlphaFoldDB" id="A0A8H4ETB4"/>